<evidence type="ECO:0000256" key="5">
    <source>
        <dbReference type="ARBA" id="ARBA00022737"/>
    </source>
</evidence>
<dbReference type="GO" id="GO:0000981">
    <property type="term" value="F:DNA-binding transcription factor activity, RNA polymerase II-specific"/>
    <property type="evidence" value="ECO:0007669"/>
    <property type="project" value="TreeGrafter"/>
</dbReference>
<evidence type="ECO:0000256" key="9">
    <source>
        <dbReference type="ARBA" id="ARBA00023125"/>
    </source>
</evidence>
<evidence type="ECO:0000313" key="14">
    <source>
        <dbReference type="Ensembl" id="ENSHCOP00000006194.1"/>
    </source>
</evidence>
<evidence type="ECO:0000256" key="4">
    <source>
        <dbReference type="ARBA" id="ARBA00022723"/>
    </source>
</evidence>
<protein>
    <recommendedName>
        <fullName evidence="13">C2H2-type domain-containing protein</fullName>
    </recommendedName>
</protein>
<dbReference type="GO" id="GO:0008270">
    <property type="term" value="F:zinc ion binding"/>
    <property type="evidence" value="ECO:0007669"/>
    <property type="project" value="UniProtKB-KW"/>
</dbReference>
<dbReference type="Pfam" id="PF25580">
    <property type="entry name" value="TPR_Rlf"/>
    <property type="match status" value="1"/>
</dbReference>
<dbReference type="SMART" id="SM00355">
    <property type="entry name" value="ZnF_C2H2"/>
    <property type="match status" value="2"/>
</dbReference>
<dbReference type="Pfam" id="PF25420">
    <property type="entry name" value="zf-C2H2_ZN292"/>
    <property type="match status" value="1"/>
</dbReference>
<keyword evidence="11" id="KW-0539">Nucleus</keyword>
<comment type="similarity">
    <text evidence="2">Belongs to the krueppel C2H2-type zinc-finger protein family.</text>
</comment>
<dbReference type="PANTHER" id="PTHR15507">
    <property type="entry name" value="ZINC FINGER PROTEIN RLF"/>
    <property type="match status" value="1"/>
</dbReference>
<evidence type="ECO:0000256" key="11">
    <source>
        <dbReference type="ARBA" id="ARBA00023242"/>
    </source>
</evidence>
<evidence type="ECO:0000256" key="10">
    <source>
        <dbReference type="ARBA" id="ARBA00023163"/>
    </source>
</evidence>
<dbReference type="InterPro" id="IPR013087">
    <property type="entry name" value="Znf_C2H2_type"/>
</dbReference>
<keyword evidence="8" id="KW-0805">Transcription regulation</keyword>
<keyword evidence="6 12" id="KW-0863">Zinc-finger</keyword>
<dbReference type="AlphaFoldDB" id="A0A3Q3D919"/>
<evidence type="ECO:0000256" key="1">
    <source>
        <dbReference type="ARBA" id="ARBA00004123"/>
    </source>
</evidence>
<reference evidence="14" key="1">
    <citation type="submission" date="2025-08" db="UniProtKB">
        <authorList>
            <consortium name="Ensembl"/>
        </authorList>
    </citation>
    <scope>IDENTIFICATION</scope>
</reference>
<sequence length="283" mass="32272">VFLKTITNYFCIFQAEAVGTAASVELCVKALQLPKHDDSESRIGICKVVSGLLLNDLEVRRACLLTEFLLGPSQQVLNRLQELYQCPDQKYENESGLIPNSLRCELLLVLKAHWPIDPEFWDWKALKYHCISLLGLKPESEGEEEECEKPLALQVNTLTEETEHKPCVNGSRLLHKQPDEKPSHMVGGEGGVRRAKLCCRICTRSFTDLQIIHHSKRHIVDDRHPCPICLQNFRSRKELLPHMRHHLQSEIHKQGPWFTIEFRSYNGEGNASVLYTSANVAAK</sequence>
<dbReference type="PROSITE" id="PS50157">
    <property type="entry name" value="ZINC_FINGER_C2H2_2"/>
    <property type="match status" value="1"/>
</dbReference>
<name>A0A3Q3D919_HIPCM</name>
<evidence type="ECO:0000256" key="7">
    <source>
        <dbReference type="ARBA" id="ARBA00022833"/>
    </source>
</evidence>
<dbReference type="InterPro" id="IPR057986">
    <property type="entry name" value="TPR_Rlf/292/654"/>
</dbReference>
<dbReference type="InterPro" id="IPR052251">
    <property type="entry name" value="GH-ZnFinger_Regulators"/>
</dbReference>
<evidence type="ECO:0000313" key="15">
    <source>
        <dbReference type="Proteomes" id="UP000264820"/>
    </source>
</evidence>
<dbReference type="GO" id="GO:0005634">
    <property type="term" value="C:nucleus"/>
    <property type="evidence" value="ECO:0007669"/>
    <property type="project" value="UniProtKB-SubCell"/>
</dbReference>
<keyword evidence="9" id="KW-0238">DNA-binding</keyword>
<organism evidence="14 15">
    <name type="scientific">Hippocampus comes</name>
    <name type="common">Tiger tail seahorse</name>
    <dbReference type="NCBI Taxonomy" id="109280"/>
    <lineage>
        <taxon>Eukaryota</taxon>
        <taxon>Metazoa</taxon>
        <taxon>Chordata</taxon>
        <taxon>Craniata</taxon>
        <taxon>Vertebrata</taxon>
        <taxon>Euteleostomi</taxon>
        <taxon>Actinopterygii</taxon>
        <taxon>Neopterygii</taxon>
        <taxon>Teleostei</taxon>
        <taxon>Neoteleostei</taxon>
        <taxon>Acanthomorphata</taxon>
        <taxon>Syngnathiaria</taxon>
        <taxon>Syngnathiformes</taxon>
        <taxon>Syngnathoidei</taxon>
        <taxon>Syngnathidae</taxon>
        <taxon>Hippocampus</taxon>
    </lineage>
</organism>
<dbReference type="OMA" id="ICHREVI"/>
<evidence type="ECO:0000256" key="12">
    <source>
        <dbReference type="PROSITE-ProRule" id="PRU00042"/>
    </source>
</evidence>
<keyword evidence="15" id="KW-1185">Reference proteome</keyword>
<dbReference type="STRING" id="109280.ENSHCOP00000006194"/>
<dbReference type="PROSITE" id="PS00028">
    <property type="entry name" value="ZINC_FINGER_C2H2_1"/>
    <property type="match status" value="1"/>
</dbReference>
<dbReference type="GO" id="GO:0003677">
    <property type="term" value="F:DNA binding"/>
    <property type="evidence" value="ECO:0007669"/>
    <property type="project" value="UniProtKB-KW"/>
</dbReference>
<keyword evidence="3" id="KW-0597">Phosphoprotein</keyword>
<dbReference type="Gene3D" id="3.30.160.60">
    <property type="entry name" value="Classic Zinc Finger"/>
    <property type="match status" value="1"/>
</dbReference>
<evidence type="ECO:0000256" key="2">
    <source>
        <dbReference type="ARBA" id="ARBA00006991"/>
    </source>
</evidence>
<dbReference type="GeneTree" id="ENSGT00950000183034"/>
<keyword evidence="4" id="KW-0479">Metal-binding</keyword>
<dbReference type="Proteomes" id="UP000264820">
    <property type="component" value="Unplaced"/>
</dbReference>
<feature type="domain" description="C2H2-type" evidence="13">
    <location>
        <begin position="224"/>
        <end position="251"/>
    </location>
</feature>
<keyword evidence="5" id="KW-0677">Repeat</keyword>
<evidence type="ECO:0000259" key="13">
    <source>
        <dbReference type="PROSITE" id="PS50157"/>
    </source>
</evidence>
<dbReference type="PANTHER" id="PTHR15507:SF18">
    <property type="entry name" value="ZINC FINGER PROTEIN RLF"/>
    <property type="match status" value="1"/>
</dbReference>
<reference evidence="14" key="2">
    <citation type="submission" date="2025-09" db="UniProtKB">
        <authorList>
            <consortium name="Ensembl"/>
        </authorList>
    </citation>
    <scope>IDENTIFICATION</scope>
</reference>
<keyword evidence="10" id="KW-0804">Transcription</keyword>
<evidence type="ECO:0000256" key="3">
    <source>
        <dbReference type="ARBA" id="ARBA00022553"/>
    </source>
</evidence>
<proteinExistence type="inferred from homology"/>
<evidence type="ECO:0000256" key="6">
    <source>
        <dbReference type="ARBA" id="ARBA00022771"/>
    </source>
</evidence>
<dbReference type="Ensembl" id="ENSHCOT00000004079.1">
    <property type="protein sequence ID" value="ENSHCOP00000006194.1"/>
    <property type="gene ID" value="ENSHCOG00000007939.1"/>
</dbReference>
<accession>A0A3Q3D919</accession>
<evidence type="ECO:0000256" key="8">
    <source>
        <dbReference type="ARBA" id="ARBA00023015"/>
    </source>
</evidence>
<comment type="subcellular location">
    <subcellularLocation>
        <location evidence="1">Nucleus</location>
    </subcellularLocation>
</comment>
<keyword evidence="7" id="KW-0862">Zinc</keyword>